<feature type="region of interest" description="Disordered" evidence="1">
    <location>
        <begin position="1"/>
        <end position="38"/>
    </location>
</feature>
<reference evidence="2" key="1">
    <citation type="submission" date="2011-08" db="EMBL/GenBank/DDBJ databases">
        <title>Complete sequence of chromosome of Streptomyces violaceusniger Tu 4113.</title>
        <authorList>
            <consortium name="US DOE Joint Genome Institute"/>
            <person name="Lucas S."/>
            <person name="Han J."/>
            <person name="Lapidus A."/>
            <person name="Cheng J.-F."/>
            <person name="Goodwin L."/>
            <person name="Pitluck S."/>
            <person name="Peters L."/>
            <person name="Ivanova N."/>
            <person name="Daligault H."/>
            <person name="Detter J.C."/>
            <person name="Han C."/>
            <person name="Tapia R."/>
            <person name="Land M."/>
            <person name="Hauser L."/>
            <person name="Kyrpides N."/>
            <person name="Ivanova N."/>
            <person name="Pagani I."/>
            <person name="Hagen A."/>
            <person name="Katz L."/>
            <person name="Fiedler H.-P."/>
            <person name="Keasling J."/>
            <person name="Fortman J."/>
            <person name="Woyke T."/>
        </authorList>
    </citation>
    <scope>NUCLEOTIDE SEQUENCE [LARGE SCALE GENOMIC DNA]</scope>
    <source>
        <strain evidence="2">Tu 4113</strain>
    </source>
</reference>
<dbReference type="AlphaFoldDB" id="G2P142"/>
<feature type="compositionally biased region" description="Basic and acidic residues" evidence="1">
    <location>
        <begin position="1"/>
        <end position="13"/>
    </location>
</feature>
<keyword evidence="3" id="KW-1185">Reference proteome</keyword>
<gene>
    <name evidence="2" type="ORF">Strvi_8573</name>
</gene>
<dbReference type="EMBL" id="CP002994">
    <property type="protein sequence ID" value="AEM87881.1"/>
    <property type="molecule type" value="Genomic_DNA"/>
</dbReference>
<evidence type="ECO:0000313" key="3">
    <source>
        <dbReference type="Proteomes" id="UP000008703"/>
    </source>
</evidence>
<evidence type="ECO:0000313" key="2">
    <source>
        <dbReference type="EMBL" id="AEM87881.1"/>
    </source>
</evidence>
<dbReference type="HOGENOM" id="CLU_191593_0_0_11"/>
<dbReference type="KEGG" id="svl:Strvi_8573"/>
<sequence>MPSHIERQRRDEGSSYGHTQRVIVHDDENTTPCETGPQPREEWRAALEHATGCLACRTPGAVCSEGGRLLRTYEEAVRQARSGGGG</sequence>
<evidence type="ECO:0000256" key="1">
    <source>
        <dbReference type="SAM" id="MobiDB-lite"/>
    </source>
</evidence>
<accession>G2P142</accession>
<organism evidence="2 3">
    <name type="scientific">Streptomyces violaceusniger (strain Tu 4113)</name>
    <dbReference type="NCBI Taxonomy" id="653045"/>
    <lineage>
        <taxon>Bacteria</taxon>
        <taxon>Bacillati</taxon>
        <taxon>Actinomycetota</taxon>
        <taxon>Actinomycetes</taxon>
        <taxon>Kitasatosporales</taxon>
        <taxon>Streptomycetaceae</taxon>
        <taxon>Streptomyces</taxon>
        <taxon>Streptomyces violaceusniger group</taxon>
    </lineage>
</organism>
<proteinExistence type="predicted"/>
<dbReference type="RefSeq" id="WP_014061337.1">
    <property type="nucleotide sequence ID" value="NC_015957.1"/>
</dbReference>
<protein>
    <submittedName>
        <fullName evidence="2">Uncharacterized protein</fullName>
    </submittedName>
</protein>
<name>G2P142_STRV4</name>
<dbReference type="Proteomes" id="UP000008703">
    <property type="component" value="Chromosome"/>
</dbReference>